<sequence length="153" mass="17605">MEAKKKRERRRKFDIRGSSCNKHAKLYVCKRIHDSEKNPRSNIGTGIDLQTLTVYLLLLASPCGFTGDPYTIHIMFTINSSKSKPKNTDIRRGKSSNNFFSIFKNGFNKIFILKKTQIKSTLNRRACMKRLMTVDEAKETVGLKGEVRRKCIT</sequence>
<proteinExistence type="predicted"/>
<protein>
    <submittedName>
        <fullName evidence="1">SFRICE_033532</fullName>
    </submittedName>
</protein>
<accession>A0A2H1WXY2</accession>
<dbReference type="AlphaFoldDB" id="A0A2H1WXY2"/>
<gene>
    <name evidence="1" type="ORF">SFRICE_033532</name>
</gene>
<organism evidence="1">
    <name type="scientific">Spodoptera frugiperda</name>
    <name type="common">Fall armyworm</name>
    <dbReference type="NCBI Taxonomy" id="7108"/>
    <lineage>
        <taxon>Eukaryota</taxon>
        <taxon>Metazoa</taxon>
        <taxon>Ecdysozoa</taxon>
        <taxon>Arthropoda</taxon>
        <taxon>Hexapoda</taxon>
        <taxon>Insecta</taxon>
        <taxon>Pterygota</taxon>
        <taxon>Neoptera</taxon>
        <taxon>Endopterygota</taxon>
        <taxon>Lepidoptera</taxon>
        <taxon>Glossata</taxon>
        <taxon>Ditrysia</taxon>
        <taxon>Noctuoidea</taxon>
        <taxon>Noctuidae</taxon>
        <taxon>Amphipyrinae</taxon>
        <taxon>Spodoptera</taxon>
    </lineage>
</organism>
<reference evidence="1" key="1">
    <citation type="submission" date="2016-07" db="EMBL/GenBank/DDBJ databases">
        <authorList>
            <person name="Bretaudeau A."/>
        </authorList>
    </citation>
    <scope>NUCLEOTIDE SEQUENCE</scope>
    <source>
        <strain evidence="1">Rice</strain>
        <tissue evidence="1">Whole body</tissue>
    </source>
</reference>
<evidence type="ECO:0000313" key="1">
    <source>
        <dbReference type="EMBL" id="SOQ57930.1"/>
    </source>
</evidence>
<dbReference type="EMBL" id="ODYU01011917">
    <property type="protein sequence ID" value="SOQ57930.1"/>
    <property type="molecule type" value="Genomic_DNA"/>
</dbReference>
<name>A0A2H1WXY2_SPOFR</name>